<reference evidence="11 12" key="1">
    <citation type="submission" date="2016-10" db="EMBL/GenBank/DDBJ databases">
        <authorList>
            <person name="de Groot N.N."/>
        </authorList>
    </citation>
    <scope>NUCLEOTIDE SEQUENCE [LARGE SCALE GENOMIC DNA]</scope>
    <source>
        <strain evidence="11 12">DSM 9990</strain>
    </source>
</reference>
<dbReference type="NCBIfam" id="TIGR03303">
    <property type="entry name" value="OM_YaeT"/>
    <property type="match status" value="1"/>
</dbReference>
<dbReference type="Pfam" id="PF07244">
    <property type="entry name" value="POTRA"/>
    <property type="match status" value="3"/>
</dbReference>
<evidence type="ECO:0000256" key="1">
    <source>
        <dbReference type="ARBA" id="ARBA00004370"/>
    </source>
</evidence>
<dbReference type="EMBL" id="FOUU01000003">
    <property type="protein sequence ID" value="SFM75016.1"/>
    <property type="molecule type" value="Genomic_DNA"/>
</dbReference>
<dbReference type="Proteomes" id="UP000199611">
    <property type="component" value="Unassembled WGS sequence"/>
</dbReference>
<keyword evidence="12" id="KW-1185">Reference proteome</keyword>
<dbReference type="STRING" id="39841.SAMN05660836_01369"/>
<name>A0A1I4TEC2_9BACT</name>
<dbReference type="PROSITE" id="PS51779">
    <property type="entry name" value="POTRA"/>
    <property type="match status" value="2"/>
</dbReference>
<evidence type="ECO:0000256" key="6">
    <source>
        <dbReference type="ARBA" id="ARBA00023136"/>
    </source>
</evidence>
<dbReference type="Gene3D" id="2.40.160.50">
    <property type="entry name" value="membrane protein fhac: a member of the omp85/tpsb transporter family"/>
    <property type="match status" value="1"/>
</dbReference>
<keyword evidence="7" id="KW-0998">Cell outer membrane</keyword>
<dbReference type="AlphaFoldDB" id="A0A1I4TEC2"/>
<dbReference type="RefSeq" id="WP_177193559.1">
    <property type="nucleotide sequence ID" value="NZ_FOUU01000003.1"/>
</dbReference>
<evidence type="ECO:0000256" key="3">
    <source>
        <dbReference type="ARBA" id="ARBA00022692"/>
    </source>
</evidence>
<comment type="subcellular location">
    <subcellularLocation>
        <location evidence="1">Membrane</location>
    </subcellularLocation>
</comment>
<dbReference type="InterPro" id="IPR034746">
    <property type="entry name" value="POTRA"/>
</dbReference>
<dbReference type="GO" id="GO:0009279">
    <property type="term" value="C:cell outer membrane"/>
    <property type="evidence" value="ECO:0007669"/>
    <property type="project" value="UniProtKB-UniRule"/>
</dbReference>
<dbReference type="InterPro" id="IPR000184">
    <property type="entry name" value="Bac_surfAg_D15"/>
</dbReference>
<evidence type="ECO:0000313" key="12">
    <source>
        <dbReference type="Proteomes" id="UP000199611"/>
    </source>
</evidence>
<evidence type="ECO:0000256" key="2">
    <source>
        <dbReference type="ARBA" id="ARBA00022452"/>
    </source>
</evidence>
<keyword evidence="3 9" id="KW-0812">Transmembrane</keyword>
<sequence length="647" mass="73621">MKKGPTNQSTYDVAALLTTTELEFLPNSYKRAAGYISKITPGFYVLCACVLLIFCTPYPSGADEPRLQVALISFIGNRSFSDSRLKGLMKTREKGLLGIFEKAYYDEEIFESDLKRIEDFYRSEGFYDVQVSKGEVKQIGPKLIRLTVKVHEGEPVRISSIDLTVNGEKNTSWHDELLKLIPLKKGQRFRIEDFDKTEKNILKYLADWGYPKAQVKRKARIFKQSLQARVSISVETGPPCTFGTLRIEGLNRVNPKEIWLNLQFKPGERFSARKIQNSQRKLYDTQLFTYVDIRVEGLDTEETELPVVITVVEARPYTVRAGVGYGTEEQLRGKLELEARRFLGDGRTLRGLLKGSFIEQLAELQFYQPHFPGKDQSIEWNTGWDHEDQESYTVNTFYSRPRFNVKISNKWSWYAGHNLEFNDLTGVDIAPDTDDLLDRQKDNYFISSIVSGFTGRYVDDILDPNRGFQIFSSTEWASSLTGSDVAFIKTTWEGRAYIPLSSFVLALRARWGTIVNLENDQKIPIFKRFFAGGSNSVRGYPYQKLGPLDSEGNPLGGSSVLEANVDLRFPLKIKGRSFQGVLFFDMGQVYPGQLSLDPTDLRYTIGAGLRYQTPIGPIRVDLGYQLNPPDQDFFGPLQIYFSIGQAF</sequence>
<feature type="domain" description="POTRA" evidence="10">
    <location>
        <begin position="67"/>
        <end position="153"/>
    </location>
</feature>
<keyword evidence="6 9" id="KW-0472">Membrane</keyword>
<dbReference type="PANTHER" id="PTHR12815">
    <property type="entry name" value="SORTING AND ASSEMBLY MACHINERY SAMM50 PROTEIN FAMILY MEMBER"/>
    <property type="match status" value="1"/>
</dbReference>
<feature type="transmembrane region" description="Helical" evidence="9">
    <location>
        <begin position="39"/>
        <end position="59"/>
    </location>
</feature>
<keyword evidence="4" id="KW-0732">Signal</keyword>
<evidence type="ECO:0000256" key="5">
    <source>
        <dbReference type="ARBA" id="ARBA00022737"/>
    </source>
</evidence>
<evidence type="ECO:0000256" key="8">
    <source>
        <dbReference type="NCBIfam" id="TIGR03303"/>
    </source>
</evidence>
<keyword evidence="9" id="KW-1133">Transmembrane helix</keyword>
<feature type="domain" description="POTRA" evidence="10">
    <location>
        <begin position="156"/>
        <end position="237"/>
    </location>
</feature>
<keyword evidence="5" id="KW-0677">Repeat</keyword>
<dbReference type="PANTHER" id="PTHR12815:SF47">
    <property type="entry name" value="TRANSLOCATION AND ASSEMBLY MODULE SUBUNIT TAMA"/>
    <property type="match status" value="1"/>
</dbReference>
<accession>A0A1I4TEC2</accession>
<gene>
    <name evidence="11" type="ORF">SAMN05660836_01369</name>
</gene>
<evidence type="ECO:0000256" key="7">
    <source>
        <dbReference type="ARBA" id="ARBA00023237"/>
    </source>
</evidence>
<organism evidence="11 12">
    <name type="scientific">Thermodesulforhabdus norvegica</name>
    <dbReference type="NCBI Taxonomy" id="39841"/>
    <lineage>
        <taxon>Bacteria</taxon>
        <taxon>Pseudomonadati</taxon>
        <taxon>Thermodesulfobacteriota</taxon>
        <taxon>Syntrophobacteria</taxon>
        <taxon>Syntrophobacterales</taxon>
        <taxon>Thermodesulforhabdaceae</taxon>
        <taxon>Thermodesulforhabdus</taxon>
    </lineage>
</organism>
<evidence type="ECO:0000259" key="10">
    <source>
        <dbReference type="PROSITE" id="PS51779"/>
    </source>
</evidence>
<dbReference type="InterPro" id="IPR039910">
    <property type="entry name" value="D15-like"/>
</dbReference>
<evidence type="ECO:0000256" key="9">
    <source>
        <dbReference type="SAM" id="Phobius"/>
    </source>
</evidence>
<dbReference type="InterPro" id="IPR010827">
    <property type="entry name" value="BamA/TamA_POTRA"/>
</dbReference>
<proteinExistence type="predicted"/>
<dbReference type="Gene3D" id="3.10.20.310">
    <property type="entry name" value="membrane protein fhac"/>
    <property type="match status" value="3"/>
</dbReference>
<dbReference type="GO" id="GO:0071709">
    <property type="term" value="P:membrane assembly"/>
    <property type="evidence" value="ECO:0007669"/>
    <property type="project" value="InterPro"/>
</dbReference>
<keyword evidence="2" id="KW-1134">Transmembrane beta strand</keyword>
<dbReference type="Pfam" id="PF01103">
    <property type="entry name" value="Omp85"/>
    <property type="match status" value="1"/>
</dbReference>
<evidence type="ECO:0000313" key="11">
    <source>
        <dbReference type="EMBL" id="SFM75016.1"/>
    </source>
</evidence>
<evidence type="ECO:0000256" key="4">
    <source>
        <dbReference type="ARBA" id="ARBA00022729"/>
    </source>
</evidence>
<protein>
    <recommendedName>
        <fullName evidence="8">Outer membrane protein assembly factor BamA</fullName>
    </recommendedName>
</protein>
<dbReference type="InterPro" id="IPR023707">
    <property type="entry name" value="OM_assembly_BamA"/>
</dbReference>